<dbReference type="AlphaFoldDB" id="A0A238WSP0"/>
<sequence>MKIVDGDKAECDRCEEIFALEDVSLLEKHTNRAYEKVLCGECLGAVGVPRGYKLRRDITYLSR</sequence>
<dbReference type="EMBL" id="FZNQ01000009">
    <property type="protein sequence ID" value="SNR48689.1"/>
    <property type="molecule type" value="Genomic_DNA"/>
</dbReference>
<gene>
    <name evidence="1" type="ORF">SAMN06264855_10966</name>
</gene>
<name>A0A238WSP0_HALVU</name>
<dbReference type="Proteomes" id="UP000198397">
    <property type="component" value="Unassembled WGS sequence"/>
</dbReference>
<accession>A0A238WSP0</accession>
<organism evidence="1 2">
    <name type="scientific">Halorubrum vacuolatum</name>
    <name type="common">Natronobacterium vacuolatum</name>
    <dbReference type="NCBI Taxonomy" id="63740"/>
    <lineage>
        <taxon>Archaea</taxon>
        <taxon>Methanobacteriati</taxon>
        <taxon>Methanobacteriota</taxon>
        <taxon>Stenosarchaea group</taxon>
        <taxon>Halobacteria</taxon>
        <taxon>Halobacteriales</taxon>
        <taxon>Haloferacaceae</taxon>
        <taxon>Halorubrum</taxon>
    </lineage>
</organism>
<evidence type="ECO:0000313" key="1">
    <source>
        <dbReference type="EMBL" id="SNR48689.1"/>
    </source>
</evidence>
<proteinExistence type="predicted"/>
<dbReference type="RefSeq" id="WP_089384957.1">
    <property type="nucleotide sequence ID" value="NZ_FZNQ01000009.1"/>
</dbReference>
<protein>
    <submittedName>
        <fullName evidence="1">Uncharacterized protein</fullName>
    </submittedName>
</protein>
<keyword evidence="2" id="KW-1185">Reference proteome</keyword>
<evidence type="ECO:0000313" key="2">
    <source>
        <dbReference type="Proteomes" id="UP000198397"/>
    </source>
</evidence>
<dbReference type="OrthoDB" id="316398at2157"/>
<reference evidence="1 2" key="1">
    <citation type="submission" date="2017-06" db="EMBL/GenBank/DDBJ databases">
        <authorList>
            <person name="Kim H.J."/>
            <person name="Triplett B.A."/>
        </authorList>
    </citation>
    <scope>NUCLEOTIDE SEQUENCE [LARGE SCALE GENOMIC DNA]</scope>
    <source>
        <strain evidence="1 2">DSM 8800</strain>
    </source>
</reference>